<protein>
    <submittedName>
        <fullName evidence="2">Uncharacterized protein</fullName>
    </submittedName>
</protein>
<sequence>MKFIVYLFIYNLLSLSGCSLFLSIFFSVAPSWLKDHRRSEISIALSAKTLV</sequence>
<dbReference type="AlphaFoldDB" id="A0A0B0NLI5"/>
<dbReference type="Proteomes" id="UP000032142">
    <property type="component" value="Unassembled WGS sequence"/>
</dbReference>
<keyword evidence="3" id="KW-1185">Reference proteome</keyword>
<proteinExistence type="predicted"/>
<organism evidence="2 3">
    <name type="scientific">Gossypium arboreum</name>
    <name type="common">Tree cotton</name>
    <name type="synonym">Gossypium nanking</name>
    <dbReference type="NCBI Taxonomy" id="29729"/>
    <lineage>
        <taxon>Eukaryota</taxon>
        <taxon>Viridiplantae</taxon>
        <taxon>Streptophyta</taxon>
        <taxon>Embryophyta</taxon>
        <taxon>Tracheophyta</taxon>
        <taxon>Spermatophyta</taxon>
        <taxon>Magnoliopsida</taxon>
        <taxon>eudicotyledons</taxon>
        <taxon>Gunneridae</taxon>
        <taxon>Pentapetalae</taxon>
        <taxon>rosids</taxon>
        <taxon>malvids</taxon>
        <taxon>Malvales</taxon>
        <taxon>Malvaceae</taxon>
        <taxon>Malvoideae</taxon>
        <taxon>Gossypium</taxon>
    </lineage>
</organism>
<dbReference type="PROSITE" id="PS51257">
    <property type="entry name" value="PROKAR_LIPOPROTEIN"/>
    <property type="match status" value="1"/>
</dbReference>
<keyword evidence="1" id="KW-1133">Transmembrane helix</keyword>
<dbReference type="EMBL" id="KN396727">
    <property type="protein sequence ID" value="KHG11941.1"/>
    <property type="molecule type" value="Genomic_DNA"/>
</dbReference>
<accession>A0A0B0NLI5</accession>
<evidence type="ECO:0000256" key="1">
    <source>
        <dbReference type="SAM" id="Phobius"/>
    </source>
</evidence>
<reference evidence="3" key="1">
    <citation type="submission" date="2014-09" db="EMBL/GenBank/DDBJ databases">
        <authorList>
            <person name="Mudge J."/>
            <person name="Ramaraj T."/>
            <person name="Lindquist I.E."/>
            <person name="Bharti A.K."/>
            <person name="Sundararajan A."/>
            <person name="Cameron C.T."/>
            <person name="Woodward J.E."/>
            <person name="May G.D."/>
            <person name="Brubaker C."/>
            <person name="Broadhvest J."/>
            <person name="Wilkins T.A."/>
        </authorList>
    </citation>
    <scope>NUCLEOTIDE SEQUENCE</scope>
    <source>
        <strain evidence="3">cv. AKA8401</strain>
    </source>
</reference>
<evidence type="ECO:0000313" key="2">
    <source>
        <dbReference type="EMBL" id="KHG11941.1"/>
    </source>
</evidence>
<gene>
    <name evidence="2" type="ORF">F383_18290</name>
</gene>
<feature type="transmembrane region" description="Helical" evidence="1">
    <location>
        <begin position="6"/>
        <end position="29"/>
    </location>
</feature>
<keyword evidence="1" id="KW-0812">Transmembrane</keyword>
<name>A0A0B0NLI5_GOSAR</name>
<evidence type="ECO:0000313" key="3">
    <source>
        <dbReference type="Proteomes" id="UP000032142"/>
    </source>
</evidence>
<keyword evidence="1" id="KW-0472">Membrane</keyword>